<evidence type="ECO:0000313" key="2">
    <source>
        <dbReference type="EMBL" id="GAH98188.1"/>
    </source>
</evidence>
<keyword evidence="1" id="KW-0472">Membrane</keyword>
<organism evidence="2">
    <name type="scientific">marine sediment metagenome</name>
    <dbReference type="NCBI Taxonomy" id="412755"/>
    <lineage>
        <taxon>unclassified sequences</taxon>
        <taxon>metagenomes</taxon>
        <taxon>ecological metagenomes</taxon>
    </lineage>
</organism>
<dbReference type="SUPFAM" id="SSF53067">
    <property type="entry name" value="Actin-like ATPase domain"/>
    <property type="match status" value="1"/>
</dbReference>
<dbReference type="Pfam" id="PF11104">
    <property type="entry name" value="PilM_2"/>
    <property type="match status" value="1"/>
</dbReference>
<dbReference type="PANTHER" id="PTHR32432:SF3">
    <property type="entry name" value="ETHANOLAMINE UTILIZATION PROTEIN EUTJ"/>
    <property type="match status" value="1"/>
</dbReference>
<keyword evidence="1" id="KW-1133">Transmembrane helix</keyword>
<dbReference type="Gene3D" id="3.30.1490.300">
    <property type="match status" value="1"/>
</dbReference>
<evidence type="ECO:0000256" key="1">
    <source>
        <dbReference type="SAM" id="Phobius"/>
    </source>
</evidence>
<gene>
    <name evidence="2" type="ORF">S06H3_01632</name>
</gene>
<keyword evidence="1" id="KW-0812">Transmembrane</keyword>
<dbReference type="InterPro" id="IPR005883">
    <property type="entry name" value="PilM"/>
</dbReference>
<dbReference type="InterPro" id="IPR043129">
    <property type="entry name" value="ATPase_NBD"/>
</dbReference>
<reference evidence="2" key="1">
    <citation type="journal article" date="2014" name="Front. Microbiol.">
        <title>High frequency of phylogenetically diverse reductive dehalogenase-homologous genes in deep subseafloor sedimentary metagenomes.</title>
        <authorList>
            <person name="Kawai M."/>
            <person name="Futagami T."/>
            <person name="Toyoda A."/>
            <person name="Takaki Y."/>
            <person name="Nishi S."/>
            <person name="Hori S."/>
            <person name="Arai W."/>
            <person name="Tsubouchi T."/>
            <person name="Morono Y."/>
            <person name="Uchiyama I."/>
            <person name="Ito T."/>
            <person name="Fujiyama A."/>
            <person name="Inagaki F."/>
            <person name="Takami H."/>
        </authorList>
    </citation>
    <scope>NUCLEOTIDE SEQUENCE</scope>
    <source>
        <strain evidence="2">Expedition CK06-06</strain>
    </source>
</reference>
<feature type="transmembrane region" description="Helical" evidence="1">
    <location>
        <begin position="322"/>
        <end position="342"/>
    </location>
</feature>
<name>X1LVM3_9ZZZZ</name>
<accession>X1LVM3</accession>
<comment type="caution">
    <text evidence="2">The sequence shown here is derived from an EMBL/GenBank/DDBJ whole genome shotgun (WGS) entry which is preliminary data.</text>
</comment>
<sequence length="480" mass="52840">MAREATTIYIDNSAIWVLVARGKQPRKWASTPLEAGLVMDGVVRDQDAVASKVKELWRSQKISTRRVIAGISGINCLYRLITLPELPKNILPEAVRREAARVLGVPLEQLYLSWQILPTLRGETLVYLAASPRNSVDALISTLRKAGLNPYLMDLKPLALARTATESRAIIIDVQPAGFDIVVLTEGIPQVVRSLPLPSESPLKEKISVIKEELDRAITFYNSSHMDKPIEAAVPLLVSGELAEQQDVWKLLTGRLERPTQALPSPMETPEGFPPSQYMTNIGLALKQVLVSKKEAVAYLLVNFNALPEVYIPKPRPISEVLFVPVIIAGIALVTLGVFANITALEHTPYLRAELANINQMTISKHVQAKDVIALSKQVSSLEATAAAFATTLDNFTSGRDEINDDLGQINSFLPGAREDRLLSVTHSGDTLTVKGLFSDEDAVFRYAEDLRATGRFTLVVITEMHTEEHRLGFTLTLTK</sequence>
<dbReference type="InterPro" id="IPR050696">
    <property type="entry name" value="FtsA/MreB"/>
</dbReference>
<dbReference type="AlphaFoldDB" id="X1LVM3"/>
<dbReference type="Gene3D" id="3.30.420.40">
    <property type="match status" value="2"/>
</dbReference>
<proteinExistence type="predicted"/>
<dbReference type="EMBL" id="BARV01000421">
    <property type="protein sequence ID" value="GAH98188.1"/>
    <property type="molecule type" value="Genomic_DNA"/>
</dbReference>
<evidence type="ECO:0008006" key="3">
    <source>
        <dbReference type="Google" id="ProtNLM"/>
    </source>
</evidence>
<dbReference type="PANTHER" id="PTHR32432">
    <property type="entry name" value="CELL DIVISION PROTEIN FTSA-RELATED"/>
    <property type="match status" value="1"/>
</dbReference>
<protein>
    <recommendedName>
        <fullName evidence="3">GspL periplasmic domain-containing protein</fullName>
    </recommendedName>
</protein>